<protein>
    <submittedName>
        <fullName evidence="7">Alginate lyase family protein</fullName>
    </submittedName>
</protein>
<accession>A0A3S0A704</accession>
<reference evidence="7 8" key="1">
    <citation type="submission" date="2018-12" db="EMBL/GenBank/DDBJ databases">
        <title>Bacillus ochoae sp. nov., Paenibacillus whitsoniae sp. nov., Paenibacillus spiritus sp. nov. Isolated from the Mars Exploration Rover during spacecraft assembly.</title>
        <authorList>
            <person name="Seuylemezian A."/>
            <person name="Vaishampayan P."/>
        </authorList>
    </citation>
    <scope>NUCLEOTIDE SEQUENCE [LARGE SCALE GENOMIC DNA]</scope>
    <source>
        <strain evidence="7 8">MER 54</strain>
    </source>
</reference>
<keyword evidence="3" id="KW-0574">Periplasm</keyword>
<dbReference type="PANTHER" id="PTHR39210">
    <property type="entry name" value="HEPARIN-SULFATE LYASE"/>
    <property type="match status" value="1"/>
</dbReference>
<evidence type="ECO:0000259" key="6">
    <source>
        <dbReference type="Pfam" id="PF16889"/>
    </source>
</evidence>
<feature type="domain" description="Heparin-sulfate lyase N-terminal" evidence="6">
    <location>
        <begin position="52"/>
        <end position="294"/>
    </location>
</feature>
<dbReference type="Gene3D" id="1.50.10.100">
    <property type="entry name" value="Chondroitin AC/alginate lyase"/>
    <property type="match status" value="1"/>
</dbReference>
<dbReference type="Pfam" id="PF16889">
    <property type="entry name" value="Hepar_II_III_N"/>
    <property type="match status" value="1"/>
</dbReference>
<dbReference type="Pfam" id="PF07940">
    <property type="entry name" value="Hepar_II_III_C"/>
    <property type="match status" value="1"/>
</dbReference>
<dbReference type="InterPro" id="IPR012480">
    <property type="entry name" value="Hepar_II_III_C"/>
</dbReference>
<evidence type="ECO:0000313" key="8">
    <source>
        <dbReference type="Proteomes" id="UP000276128"/>
    </source>
</evidence>
<dbReference type="SUPFAM" id="SSF48230">
    <property type="entry name" value="Chondroitin AC/alginate lyase"/>
    <property type="match status" value="1"/>
</dbReference>
<dbReference type="GO" id="GO:0042597">
    <property type="term" value="C:periplasmic space"/>
    <property type="evidence" value="ECO:0007669"/>
    <property type="project" value="UniProtKB-SubCell"/>
</dbReference>
<name>A0A3S0A704_9BACL</name>
<feature type="domain" description="Heparinase II/III-like C-terminal" evidence="5">
    <location>
        <begin position="351"/>
        <end position="567"/>
    </location>
</feature>
<dbReference type="RefSeq" id="WP_126144696.1">
    <property type="nucleotide sequence ID" value="NZ_RXHU01000110.1"/>
</dbReference>
<proteinExistence type="predicted"/>
<sequence length="632" mass="72104">MATRFYITNEQLQEASVLFGQRFPERVQQVIETAENAWQGRFKLPYTMAADRWVEHGSPPDWLYNPTEDLEYTWILNRHWHLRDLGIAYLLTKDERCVQTFQAHVRSWIRQNPAPTDLSYDEAVYFQRPGPWRLLEVGLRVQSWVWGYMLMCHSAELELAFLEELEASLAEQAAYLSRYLGETTINHATMHMQGLFTVGTFLEDHLAAPYWRQLARERLLLCLQEQIRPDGIQEELTPHYHTGSLEMFGTPFWLAKQTGRDFPPRYEAKLREMVAFSLATIRPDGTSLPLADSDSSLDVPAKVGFIGAIVGDVGIVRQGEMSDSLLWLLGKDAYLRLLEEVEEAARDGQLSSVHFPDSGYYALRDRDNYVFLDAAPLGGAHGHADALHVEWMYKRQLIFGDCGRYTYQEGAWRRYFKGTAGHNTVLIDEEDQTPYVATQKWGTTEAEVTVHRRIDDEAVELVDASHNGYLRLTDPVMHRRWLVKGKNVPFLLLVDWLDGEGTHQAEQLFHLAAGADVDQSQQAGKQALVQAGAESVRFHWGSTGLHDVTLRIKEGWRSASYGSKQAIPVLVCQGAFTDRAVIATVCMPEGAGWKVERIEVLQEQRTVKVYLSRARGESAIIEVDEERIDFRL</sequence>
<evidence type="ECO:0000256" key="2">
    <source>
        <dbReference type="ARBA" id="ARBA00022729"/>
    </source>
</evidence>
<dbReference type="InterPro" id="IPR031680">
    <property type="entry name" value="Hepar_II_III_N"/>
</dbReference>
<evidence type="ECO:0000256" key="3">
    <source>
        <dbReference type="ARBA" id="ARBA00022764"/>
    </source>
</evidence>
<gene>
    <name evidence="7" type="ORF">EJQ19_28875</name>
</gene>
<evidence type="ECO:0000256" key="1">
    <source>
        <dbReference type="ARBA" id="ARBA00004418"/>
    </source>
</evidence>
<dbReference type="Proteomes" id="UP000276128">
    <property type="component" value="Unassembled WGS sequence"/>
</dbReference>
<dbReference type="GO" id="GO:0016829">
    <property type="term" value="F:lyase activity"/>
    <property type="evidence" value="ECO:0007669"/>
    <property type="project" value="UniProtKB-KW"/>
</dbReference>
<dbReference type="InterPro" id="IPR008929">
    <property type="entry name" value="Chondroitin_lyas"/>
</dbReference>
<dbReference type="AlphaFoldDB" id="A0A3S0A704"/>
<keyword evidence="8" id="KW-1185">Reference proteome</keyword>
<dbReference type="OrthoDB" id="7335480at2"/>
<evidence type="ECO:0000256" key="4">
    <source>
        <dbReference type="ARBA" id="ARBA00023239"/>
    </source>
</evidence>
<dbReference type="Gene3D" id="2.70.98.70">
    <property type="match status" value="1"/>
</dbReference>
<keyword evidence="4 7" id="KW-0456">Lyase</keyword>
<evidence type="ECO:0000313" key="7">
    <source>
        <dbReference type="EMBL" id="RTE02870.1"/>
    </source>
</evidence>
<comment type="subcellular location">
    <subcellularLocation>
        <location evidence="1">Periplasm</location>
    </subcellularLocation>
</comment>
<comment type="caution">
    <text evidence="7">The sequence shown here is derived from an EMBL/GenBank/DDBJ whole genome shotgun (WGS) entry which is preliminary data.</text>
</comment>
<organism evidence="7 8">
    <name type="scientific">Paenibacillus whitsoniae</name>
    <dbReference type="NCBI Taxonomy" id="2496558"/>
    <lineage>
        <taxon>Bacteria</taxon>
        <taxon>Bacillati</taxon>
        <taxon>Bacillota</taxon>
        <taxon>Bacilli</taxon>
        <taxon>Bacillales</taxon>
        <taxon>Paenibacillaceae</taxon>
        <taxon>Paenibacillus</taxon>
    </lineage>
</organism>
<dbReference type="EMBL" id="RXHU01000110">
    <property type="protein sequence ID" value="RTE02870.1"/>
    <property type="molecule type" value="Genomic_DNA"/>
</dbReference>
<evidence type="ECO:0000259" key="5">
    <source>
        <dbReference type="Pfam" id="PF07940"/>
    </source>
</evidence>
<keyword evidence="2" id="KW-0732">Signal</keyword>
<dbReference type="PANTHER" id="PTHR39210:SF1">
    <property type="entry name" value="HEPARIN-SULFATE LYASE"/>
    <property type="match status" value="1"/>
</dbReference>